<dbReference type="PANTHER" id="PTHR23506">
    <property type="entry name" value="GH10249P"/>
    <property type="match status" value="1"/>
</dbReference>
<organism evidence="10 11">
    <name type="scientific">Entomortierella parvispora</name>
    <dbReference type="NCBI Taxonomy" id="205924"/>
    <lineage>
        <taxon>Eukaryota</taxon>
        <taxon>Fungi</taxon>
        <taxon>Fungi incertae sedis</taxon>
        <taxon>Mucoromycota</taxon>
        <taxon>Mortierellomycotina</taxon>
        <taxon>Mortierellomycetes</taxon>
        <taxon>Mortierellales</taxon>
        <taxon>Mortierellaceae</taxon>
        <taxon>Entomortierella</taxon>
    </lineage>
</organism>
<feature type="compositionally biased region" description="Basic residues" evidence="7">
    <location>
        <begin position="123"/>
        <end position="134"/>
    </location>
</feature>
<feature type="compositionally biased region" description="Pro residues" evidence="7">
    <location>
        <begin position="20"/>
        <end position="44"/>
    </location>
</feature>
<dbReference type="OrthoDB" id="5086884at2759"/>
<evidence type="ECO:0000313" key="11">
    <source>
        <dbReference type="Proteomes" id="UP000827284"/>
    </source>
</evidence>
<reference evidence="10" key="2">
    <citation type="journal article" date="2022" name="Microbiol. Resour. Announc.">
        <title>Whole-Genome Sequence of Entomortierella parvispora E1425, a Mucoromycotan Fungus Associated with Burkholderiaceae-Related Endosymbiotic Bacteria.</title>
        <authorList>
            <person name="Herlambang A."/>
            <person name="Guo Y."/>
            <person name="Takashima Y."/>
            <person name="Narisawa K."/>
            <person name="Ohta H."/>
            <person name="Nishizawa T."/>
        </authorList>
    </citation>
    <scope>NUCLEOTIDE SEQUENCE</scope>
    <source>
        <strain evidence="10">E1425</strain>
    </source>
</reference>
<feature type="transmembrane region" description="Helical" evidence="8">
    <location>
        <begin position="630"/>
        <end position="650"/>
    </location>
</feature>
<feature type="transmembrane region" description="Helical" evidence="8">
    <location>
        <begin position="343"/>
        <end position="364"/>
    </location>
</feature>
<dbReference type="GO" id="GO:0016020">
    <property type="term" value="C:membrane"/>
    <property type="evidence" value="ECO:0007669"/>
    <property type="project" value="UniProtKB-SubCell"/>
</dbReference>
<evidence type="ECO:0000256" key="3">
    <source>
        <dbReference type="ARBA" id="ARBA00022692"/>
    </source>
</evidence>
<protein>
    <recommendedName>
        <fullName evidence="9">Major facilitator superfamily (MFS) profile domain-containing protein</fullName>
    </recommendedName>
</protein>
<feature type="transmembrane region" description="Helical" evidence="8">
    <location>
        <begin position="284"/>
        <end position="304"/>
    </location>
</feature>
<dbReference type="Proteomes" id="UP000827284">
    <property type="component" value="Unassembled WGS sequence"/>
</dbReference>
<feature type="transmembrane region" description="Helical" evidence="8">
    <location>
        <begin position="562"/>
        <end position="588"/>
    </location>
</feature>
<evidence type="ECO:0000256" key="1">
    <source>
        <dbReference type="ARBA" id="ARBA00004141"/>
    </source>
</evidence>
<feature type="transmembrane region" description="Helical" evidence="8">
    <location>
        <begin position="401"/>
        <end position="421"/>
    </location>
</feature>
<keyword evidence="3 8" id="KW-0812">Transmembrane</keyword>
<accession>A0A9P3HJ39</accession>
<comment type="subcellular location">
    <subcellularLocation>
        <location evidence="1">Membrane</location>
        <topology evidence="1">Multi-pass membrane protein</topology>
    </subcellularLocation>
</comment>
<dbReference type="EMBL" id="BQFW01000013">
    <property type="protein sequence ID" value="GJJ77358.1"/>
    <property type="molecule type" value="Genomic_DNA"/>
</dbReference>
<evidence type="ECO:0000256" key="4">
    <source>
        <dbReference type="ARBA" id="ARBA00022989"/>
    </source>
</evidence>
<dbReference type="Pfam" id="PF07690">
    <property type="entry name" value="MFS_1"/>
    <property type="match status" value="1"/>
</dbReference>
<feature type="transmembrane region" description="Helical" evidence="8">
    <location>
        <begin position="536"/>
        <end position="556"/>
    </location>
</feature>
<feature type="transmembrane region" description="Helical" evidence="8">
    <location>
        <begin position="316"/>
        <end position="337"/>
    </location>
</feature>
<dbReference type="InterPro" id="IPR050930">
    <property type="entry name" value="MFS_Vesicular_Transporter"/>
</dbReference>
<evidence type="ECO:0000313" key="10">
    <source>
        <dbReference type="EMBL" id="GJJ77358.1"/>
    </source>
</evidence>
<dbReference type="Gene3D" id="1.20.1250.20">
    <property type="entry name" value="MFS general substrate transporter like domains"/>
    <property type="match status" value="2"/>
</dbReference>
<feature type="region of interest" description="Disordered" evidence="7">
    <location>
        <begin position="1"/>
        <end position="195"/>
    </location>
</feature>
<feature type="transmembrane region" description="Helical" evidence="8">
    <location>
        <begin position="376"/>
        <end position="395"/>
    </location>
</feature>
<keyword evidence="4 8" id="KW-1133">Transmembrane helix</keyword>
<feature type="compositionally biased region" description="Low complexity" evidence="7">
    <location>
        <begin position="74"/>
        <end position="96"/>
    </location>
</feature>
<evidence type="ECO:0000256" key="2">
    <source>
        <dbReference type="ARBA" id="ARBA00022448"/>
    </source>
</evidence>
<dbReference type="InterPro" id="IPR020846">
    <property type="entry name" value="MFS_dom"/>
</dbReference>
<keyword evidence="5 8" id="KW-0472">Membrane</keyword>
<feature type="compositionally biased region" description="Low complexity" evidence="7">
    <location>
        <begin position="177"/>
        <end position="186"/>
    </location>
</feature>
<sequence>MTRRSRQNQRGGGAAQAQPTPNPAPAPVQNSPPAPPPPPPPAVSSPPLSTTASPTGSVLLPPVEIEISPRHSFHSSYSSSSIQQARSRGRRASATTSDEEEEEEDEYEDPINEHPVEEEVGSHHQHFDRHHHYDRHHEYHPQSSSQRKNRGLWSKQKVHLSESATGGDPSLDDIETSVPRSGPVESGVGGGSGGLRRSVSKASITVKSRSCFGRLRRSPNFILFTNDICFPFLPSFLPSFRPSFLPSLNAIACSFLLRLQYGIIVPIIPFIVSDKISGGATDTGLLLAMYAIGILLSSPIFGILGDSFVSRRVPMLIGLAGMLVSTVLFMVATNFYVFLAARLLQGVAGGSVWTLGLALITDVFPAHTLGVQMGKALIGYTLGLMMGPPLGGILYERGGYQAPFLFICVLTLIDFGCRALIIEEREEIVKALKEQGKQEEANEEQAELVAMRKKEREQDSTSFWKLLQNKRLLACVVVTACNAFVFSGAEPTVPLHLASTFDFTSGKIGMVFMAFSLPTLTAPLSGALSDRFGAKIVCLISLIVCATCAVILGFLAHSLAMIIFLFTLIGMTGTAILTPVLGELSAVVRITGQGDGFARAYAIFNMAFSIGVLVGPVISGLVFENFGFEIMTFTMAGVLLLAVPVVVLWIGDLAQKKRDLAKYKEDEDRRRMGWPRSSSRYNLEFMETTDDAELGRKTTRQQRQELSGVSPPSFDAVVVEKNLEDELAHDLSKDVDAEEQKRVPMGDILKSARMDDPISSC</sequence>
<evidence type="ECO:0000256" key="5">
    <source>
        <dbReference type="ARBA" id="ARBA00023136"/>
    </source>
</evidence>
<feature type="transmembrane region" description="Helical" evidence="8">
    <location>
        <begin position="248"/>
        <end position="272"/>
    </location>
</feature>
<feature type="compositionally biased region" description="Acidic residues" evidence="7">
    <location>
        <begin position="97"/>
        <end position="110"/>
    </location>
</feature>
<evidence type="ECO:0000259" key="9">
    <source>
        <dbReference type="PROSITE" id="PS50850"/>
    </source>
</evidence>
<feature type="compositionally biased region" description="Basic and acidic residues" evidence="7">
    <location>
        <begin position="111"/>
        <end position="122"/>
    </location>
</feature>
<feature type="domain" description="Major facilitator superfamily (MFS) profile" evidence="9">
    <location>
        <begin position="246"/>
        <end position="654"/>
    </location>
</feature>
<dbReference type="SUPFAM" id="SSF103473">
    <property type="entry name" value="MFS general substrate transporter"/>
    <property type="match status" value="1"/>
</dbReference>
<keyword evidence="11" id="KW-1185">Reference proteome</keyword>
<reference evidence="10" key="1">
    <citation type="submission" date="2021-11" db="EMBL/GenBank/DDBJ databases">
        <authorList>
            <person name="Herlambang A."/>
            <person name="Guo Y."/>
            <person name="Takashima Y."/>
            <person name="Nishizawa T."/>
        </authorList>
    </citation>
    <scope>NUCLEOTIDE SEQUENCE</scope>
    <source>
        <strain evidence="10">E1425</strain>
    </source>
</reference>
<feature type="transmembrane region" description="Helical" evidence="8">
    <location>
        <begin position="472"/>
        <end position="489"/>
    </location>
</feature>
<name>A0A9P3HJ39_9FUNG</name>
<dbReference type="InterPro" id="IPR011701">
    <property type="entry name" value="MFS"/>
</dbReference>
<feature type="transmembrane region" description="Helical" evidence="8">
    <location>
        <begin position="600"/>
        <end position="618"/>
    </location>
</feature>
<dbReference type="AlphaFoldDB" id="A0A9P3HJ39"/>
<feature type="transmembrane region" description="Helical" evidence="8">
    <location>
        <begin position="509"/>
        <end position="529"/>
    </location>
</feature>
<evidence type="ECO:0000256" key="8">
    <source>
        <dbReference type="SAM" id="Phobius"/>
    </source>
</evidence>
<evidence type="ECO:0000256" key="7">
    <source>
        <dbReference type="SAM" id="MobiDB-lite"/>
    </source>
</evidence>
<feature type="coiled-coil region" evidence="6">
    <location>
        <begin position="422"/>
        <end position="458"/>
    </location>
</feature>
<keyword evidence="2" id="KW-0813">Transport</keyword>
<dbReference type="InterPro" id="IPR036259">
    <property type="entry name" value="MFS_trans_sf"/>
</dbReference>
<dbReference type="CDD" id="cd17325">
    <property type="entry name" value="MFS_MdtG_SLC18_like"/>
    <property type="match status" value="1"/>
</dbReference>
<comment type="caution">
    <text evidence="10">The sequence shown here is derived from an EMBL/GenBank/DDBJ whole genome shotgun (WGS) entry which is preliminary data.</text>
</comment>
<proteinExistence type="predicted"/>
<evidence type="ECO:0000256" key="6">
    <source>
        <dbReference type="SAM" id="Coils"/>
    </source>
</evidence>
<feature type="region of interest" description="Disordered" evidence="7">
    <location>
        <begin position="730"/>
        <end position="761"/>
    </location>
</feature>
<feature type="compositionally biased region" description="Low complexity" evidence="7">
    <location>
        <begin position="45"/>
        <end position="54"/>
    </location>
</feature>
<dbReference type="PROSITE" id="PS50850">
    <property type="entry name" value="MFS"/>
    <property type="match status" value="1"/>
</dbReference>
<dbReference type="GO" id="GO:0022857">
    <property type="term" value="F:transmembrane transporter activity"/>
    <property type="evidence" value="ECO:0007669"/>
    <property type="project" value="InterPro"/>
</dbReference>
<keyword evidence="6" id="KW-0175">Coiled coil</keyword>
<gene>
    <name evidence="10" type="ORF">EMPS_09717</name>
</gene>
<dbReference type="PANTHER" id="PTHR23506:SF23">
    <property type="entry name" value="GH10249P"/>
    <property type="match status" value="1"/>
</dbReference>